<dbReference type="AlphaFoldDB" id="A0A367J3K9"/>
<dbReference type="InterPro" id="IPR052935">
    <property type="entry name" value="Mg2+_PAP"/>
</dbReference>
<dbReference type="EMBL" id="PJQM01004483">
    <property type="protein sequence ID" value="RCH84301.1"/>
    <property type="molecule type" value="Genomic_DNA"/>
</dbReference>
<evidence type="ECO:0000313" key="2">
    <source>
        <dbReference type="EMBL" id="RCH84301.1"/>
    </source>
</evidence>
<evidence type="ECO:0000259" key="1">
    <source>
        <dbReference type="Pfam" id="PF09949"/>
    </source>
</evidence>
<evidence type="ECO:0000313" key="3">
    <source>
        <dbReference type="Proteomes" id="UP000253551"/>
    </source>
</evidence>
<comment type="caution">
    <text evidence="2">The sequence shown here is derived from an EMBL/GenBank/DDBJ whole genome shotgun (WGS) entry which is preliminary data.</text>
</comment>
<reference evidence="2 3" key="1">
    <citation type="journal article" date="2018" name="G3 (Bethesda)">
        <title>Phylogenetic and Phylogenomic Definition of Rhizopus Species.</title>
        <authorList>
            <person name="Gryganskyi A.P."/>
            <person name="Golan J."/>
            <person name="Dolatabadi S."/>
            <person name="Mondo S."/>
            <person name="Robb S."/>
            <person name="Idnurm A."/>
            <person name="Muszewska A."/>
            <person name="Steczkiewicz K."/>
            <person name="Masonjones S."/>
            <person name="Liao H.L."/>
            <person name="Gajdeczka M.T."/>
            <person name="Anike F."/>
            <person name="Vuek A."/>
            <person name="Anishchenko I.M."/>
            <person name="Voigt K."/>
            <person name="de Hoog G.S."/>
            <person name="Smith M.E."/>
            <person name="Heitman J."/>
            <person name="Vilgalys R."/>
            <person name="Stajich J.E."/>
        </authorList>
    </citation>
    <scope>NUCLEOTIDE SEQUENCE [LARGE SCALE GENOMIC DNA]</scope>
    <source>
        <strain evidence="2 3">LSU 92-RS-03</strain>
    </source>
</reference>
<keyword evidence="3" id="KW-1185">Reference proteome</keyword>
<name>A0A367J3K9_RHIST</name>
<dbReference type="STRING" id="4846.A0A367J3K9"/>
<accession>A0A367J3K9</accession>
<dbReference type="InterPro" id="IPR019236">
    <property type="entry name" value="APP1_cat"/>
</dbReference>
<organism evidence="2 3">
    <name type="scientific">Rhizopus stolonifer</name>
    <name type="common">Rhizopus nigricans</name>
    <dbReference type="NCBI Taxonomy" id="4846"/>
    <lineage>
        <taxon>Eukaryota</taxon>
        <taxon>Fungi</taxon>
        <taxon>Fungi incertae sedis</taxon>
        <taxon>Mucoromycota</taxon>
        <taxon>Mucoromycotina</taxon>
        <taxon>Mucoromycetes</taxon>
        <taxon>Mucorales</taxon>
        <taxon>Mucorineae</taxon>
        <taxon>Rhizopodaceae</taxon>
        <taxon>Rhizopus</taxon>
    </lineage>
</organism>
<dbReference type="GO" id="GO:0008195">
    <property type="term" value="F:phosphatidate phosphatase activity"/>
    <property type="evidence" value="ECO:0007669"/>
    <property type="project" value="InterPro"/>
</dbReference>
<gene>
    <name evidence="2" type="ORF">CU098_002463</name>
</gene>
<dbReference type="PANTHER" id="PTHR28208:SF3">
    <property type="entry name" value="PHOSPHATIDATE PHOSPHATASE APP1"/>
    <property type="match status" value="1"/>
</dbReference>
<sequence>MNYSNLNHLSKRERLRSFANATTVAIKQEINKYYQPQMFPSRSVDGVQRTDTQEIDHILNNTSDDVIQTQCILFPTYACQNNDKWKVQLAGWTFAKPTSGRLDRFLLAAGRTYGGFAKDSQEDHHFSSLLNQFRCQTLRMIDVTLHLPLIKEKLQDIFINSGETGRFEKEVFLERSWIEIIKNKCLEVEARFKNNESHFTGFIDFIEPIGISVISDIDDTIKITDVLDGKDAIIQNTFFRTAKDVPGMNEVYRDWASKGAHIHYVSNSPWQVYTAINEFVSAKKFPQGSMHLRSVSTQELIMGRPGKHKLDVIPKILKDFPNRKFILVGDSGEIDPEIYQQIYHDFPDQVIKIFIHDVSSQRAIDADRLMSSTSQSESSYYNAVRKFISRESALLRRKDSSTQLAMDAMAITEVPQEQQQMTDPQVPLLTKLEQFEQRMGNISDTMPKGVFTVFSLASKLKLDDVVSKEFATYQEKK</sequence>
<dbReference type="OrthoDB" id="2117591at2759"/>
<feature type="domain" description="Phosphatidate phosphatase APP1 catalytic" evidence="1">
    <location>
        <begin position="211"/>
        <end position="356"/>
    </location>
</feature>
<proteinExistence type="predicted"/>
<dbReference type="Pfam" id="PF09949">
    <property type="entry name" value="APP1_cat"/>
    <property type="match status" value="1"/>
</dbReference>
<dbReference type="Proteomes" id="UP000253551">
    <property type="component" value="Unassembled WGS sequence"/>
</dbReference>
<protein>
    <recommendedName>
        <fullName evidence="1">Phosphatidate phosphatase APP1 catalytic domain-containing protein</fullName>
    </recommendedName>
</protein>
<dbReference type="PANTHER" id="PTHR28208">
    <property type="entry name" value="PHOSPHATIDATE PHOSPHATASE APP1"/>
    <property type="match status" value="1"/>
</dbReference>